<evidence type="ECO:0000313" key="3">
    <source>
        <dbReference type="Proteomes" id="UP000703661"/>
    </source>
</evidence>
<dbReference type="Proteomes" id="UP000703661">
    <property type="component" value="Unassembled WGS sequence"/>
</dbReference>
<evidence type="ECO:0000259" key="1">
    <source>
        <dbReference type="Pfam" id="PF23948"/>
    </source>
</evidence>
<sequence>MIRGLFSSTSNRLPLEDVLELANEQLDSAHNTSTPEKALILCGNAKASIKDAENILNKRVKGQTLNDDIANAYQRHGKLLEELGQHSKAQKSYSKAKKWGYIHIATLQIGSTTRPTNPNDFIHRSLCPPTSLLAASSITPCVYLGVSDINNQIPIHQGHTDNANLSKIMDRMHVTSEERARTQQTIFRRDVVPSAAKFVLPELCGRISTTFQLAHCLSLLHHSLDSNEGLSKAESDWSQAVDNDPGEKERLRTMATDVIRAFVRDELKRPETVVETVGLAAVLDQDDLMKLLEVFVNGIEQSVLLEVNLLDGLSYLMKNAPQGSFDPDDLVRILELLSTRLKSTHQQSTQHTYILALTVSRVLDSMVDSQVEGLSREQLHEPLSQYLQDLQKSSDPRLVYQAAYAYQSLQHVPNDETFLKSMMRRTGNVVRGISGVVSAVKAVDLDRFIDGLQHIQEGLSGVKDTIYIVNDAYKDAKELVESGQGFLESLKEGLSFSRKSAWYPALRGLDSLIQEGRLIGFEKLIRSAPCRQDPAFQWGVCQRLGEVASNTVWDTETRQSAISFLGEMYMGDSQRGQQIHIKQWIFRILSMLANLHEGDVASSAKKQLQELESVGDSKKDVSHRSNIGDDKELPALTLALPSLQQSRLLDIVQNKADVEAPLRQLRHERLKGGGRDVYISPKARYHSNATDSFDLTSKVQEFLGTQKKVFLVLGDSGSGKSTFNRTLEMDLWN</sequence>
<feature type="non-terminal residue" evidence="2">
    <location>
        <position position="733"/>
    </location>
</feature>
<dbReference type="InterPro" id="IPR056251">
    <property type="entry name" value="Arm_rpt_dom"/>
</dbReference>
<dbReference type="PROSITE" id="PS00675">
    <property type="entry name" value="SIGMA54_INTERACT_1"/>
    <property type="match status" value="1"/>
</dbReference>
<dbReference type="EMBL" id="JAAAID010000566">
    <property type="protein sequence ID" value="KAG0016085.1"/>
    <property type="molecule type" value="Genomic_DNA"/>
</dbReference>
<proteinExistence type="predicted"/>
<comment type="caution">
    <text evidence="2">The sequence shown here is derived from an EMBL/GenBank/DDBJ whole genome shotgun (WGS) entry which is preliminary data.</text>
</comment>
<reference evidence="2" key="1">
    <citation type="journal article" date="2020" name="Fungal Divers.">
        <title>Resolving the Mortierellaceae phylogeny through synthesis of multi-gene phylogenetics and phylogenomics.</title>
        <authorList>
            <person name="Vandepol N."/>
            <person name="Liber J."/>
            <person name="Desiro A."/>
            <person name="Na H."/>
            <person name="Kennedy M."/>
            <person name="Barry K."/>
            <person name="Grigoriev I.V."/>
            <person name="Miller A.N."/>
            <person name="O'Donnell K."/>
            <person name="Stajich J.E."/>
            <person name="Bonito G."/>
        </authorList>
    </citation>
    <scope>NUCLEOTIDE SEQUENCE</scope>
    <source>
        <strain evidence="2">NRRL 2769</strain>
    </source>
</reference>
<dbReference type="InterPro" id="IPR016024">
    <property type="entry name" value="ARM-type_fold"/>
</dbReference>
<dbReference type="InterPro" id="IPR025662">
    <property type="entry name" value="Sigma_54_int_dom_ATP-bd_1"/>
</dbReference>
<dbReference type="SUPFAM" id="SSF48371">
    <property type="entry name" value="ARM repeat"/>
    <property type="match status" value="1"/>
</dbReference>
<protein>
    <recommendedName>
        <fullName evidence="1">Arm-like repeat domain-containing protein</fullName>
    </recommendedName>
</protein>
<feature type="domain" description="Arm-like repeat" evidence="1">
    <location>
        <begin position="242"/>
        <end position="611"/>
    </location>
</feature>
<dbReference type="Pfam" id="PF23948">
    <property type="entry name" value="ARM_5"/>
    <property type="match status" value="1"/>
</dbReference>
<keyword evidence="3" id="KW-1185">Reference proteome</keyword>
<dbReference type="AlphaFoldDB" id="A0A9P6MW90"/>
<accession>A0A9P6MW90</accession>
<evidence type="ECO:0000313" key="2">
    <source>
        <dbReference type="EMBL" id="KAG0016085.1"/>
    </source>
</evidence>
<organism evidence="2 3">
    <name type="scientific">Entomortierella chlamydospora</name>
    <dbReference type="NCBI Taxonomy" id="101097"/>
    <lineage>
        <taxon>Eukaryota</taxon>
        <taxon>Fungi</taxon>
        <taxon>Fungi incertae sedis</taxon>
        <taxon>Mucoromycota</taxon>
        <taxon>Mortierellomycotina</taxon>
        <taxon>Mortierellomycetes</taxon>
        <taxon>Mortierellales</taxon>
        <taxon>Mortierellaceae</taxon>
        <taxon>Entomortierella</taxon>
    </lineage>
</organism>
<name>A0A9P6MW90_9FUNG</name>
<gene>
    <name evidence="2" type="ORF">BGZ80_009436</name>
</gene>